<accession>A0AA38CQ65</accession>
<protein>
    <recommendedName>
        <fullName evidence="6">Reticulon-like protein</fullName>
    </recommendedName>
</protein>
<feature type="transmembrane region" description="Helical" evidence="6">
    <location>
        <begin position="116"/>
        <end position="132"/>
    </location>
</feature>
<evidence type="ECO:0000259" key="8">
    <source>
        <dbReference type="PROSITE" id="PS50845"/>
    </source>
</evidence>
<feature type="domain" description="Reticulon" evidence="8">
    <location>
        <begin position="106"/>
        <end position="308"/>
    </location>
</feature>
<proteinExistence type="predicted"/>
<reference evidence="9 10" key="1">
    <citation type="journal article" date="2021" name="Nat. Plants">
        <title>The Taxus genome provides insights into paclitaxel biosynthesis.</title>
        <authorList>
            <person name="Xiong X."/>
            <person name="Gou J."/>
            <person name="Liao Q."/>
            <person name="Li Y."/>
            <person name="Zhou Q."/>
            <person name="Bi G."/>
            <person name="Li C."/>
            <person name="Du R."/>
            <person name="Wang X."/>
            <person name="Sun T."/>
            <person name="Guo L."/>
            <person name="Liang H."/>
            <person name="Lu P."/>
            <person name="Wu Y."/>
            <person name="Zhang Z."/>
            <person name="Ro D.K."/>
            <person name="Shang Y."/>
            <person name="Huang S."/>
            <person name="Yan J."/>
        </authorList>
    </citation>
    <scope>NUCLEOTIDE SEQUENCE [LARGE SCALE GENOMIC DNA]</scope>
    <source>
        <strain evidence="9">Ta-2019</strain>
    </source>
</reference>
<evidence type="ECO:0000256" key="1">
    <source>
        <dbReference type="ARBA" id="ARBA00004477"/>
    </source>
</evidence>
<evidence type="ECO:0000313" key="10">
    <source>
        <dbReference type="Proteomes" id="UP000824469"/>
    </source>
</evidence>
<evidence type="ECO:0000313" key="9">
    <source>
        <dbReference type="EMBL" id="KAH9300723.1"/>
    </source>
</evidence>
<dbReference type="GO" id="GO:0005789">
    <property type="term" value="C:endoplasmic reticulum membrane"/>
    <property type="evidence" value="ECO:0007669"/>
    <property type="project" value="UniProtKB-SubCell"/>
</dbReference>
<dbReference type="EMBL" id="JAHRHJ020000009">
    <property type="protein sequence ID" value="KAH9300723.1"/>
    <property type="molecule type" value="Genomic_DNA"/>
</dbReference>
<feature type="transmembrane region" description="Helical" evidence="6">
    <location>
        <begin position="215"/>
        <end position="248"/>
    </location>
</feature>
<dbReference type="Pfam" id="PF02453">
    <property type="entry name" value="Reticulon"/>
    <property type="match status" value="1"/>
</dbReference>
<keyword evidence="5 6" id="KW-0472">Membrane</keyword>
<evidence type="ECO:0000256" key="5">
    <source>
        <dbReference type="ARBA" id="ARBA00023136"/>
    </source>
</evidence>
<dbReference type="AlphaFoldDB" id="A0AA38CQ65"/>
<evidence type="ECO:0000256" key="7">
    <source>
        <dbReference type="SAM" id="MobiDB-lite"/>
    </source>
</evidence>
<sequence>MADGSEMPSVATAEAVNDNAVMDMSPMSPKESLDGVSSIPSETISSPKPVEDSCSSPKPSEAPCSKPFEPFTPEPLGASRELATPTRYRLFNREKTIHEVLGGGPVADVILWRKRSICIGLLVFGGTVWYLLEKSGYTAVSFVSSVLLLFMSLLFIWANAANILQRPVPPLPDLTLSEEIVIRTASKLCEHINCILAIVHGIAVGKDLKLFVKVAISLFFISVLGGHFSFLTVAYICLLLCLTVPVLYNKYEDHVDRHAEIAHKHIAKKTESAQKHILKHYKTLDEKVISKIQGRIPSVSNISKDKTQ</sequence>
<name>A0AA38CQ65_TAXCH</name>
<dbReference type="InterPro" id="IPR003388">
    <property type="entry name" value="Reticulon"/>
</dbReference>
<evidence type="ECO:0000256" key="3">
    <source>
        <dbReference type="ARBA" id="ARBA00022824"/>
    </source>
</evidence>
<comment type="caution">
    <text evidence="9">The sequence shown here is derived from an EMBL/GenBank/DDBJ whole genome shotgun (WGS) entry which is preliminary data.</text>
</comment>
<organism evidence="9 10">
    <name type="scientific">Taxus chinensis</name>
    <name type="common">Chinese yew</name>
    <name type="synonym">Taxus wallichiana var. chinensis</name>
    <dbReference type="NCBI Taxonomy" id="29808"/>
    <lineage>
        <taxon>Eukaryota</taxon>
        <taxon>Viridiplantae</taxon>
        <taxon>Streptophyta</taxon>
        <taxon>Embryophyta</taxon>
        <taxon>Tracheophyta</taxon>
        <taxon>Spermatophyta</taxon>
        <taxon>Pinopsida</taxon>
        <taxon>Pinidae</taxon>
        <taxon>Conifers II</taxon>
        <taxon>Cupressales</taxon>
        <taxon>Taxaceae</taxon>
        <taxon>Taxus</taxon>
    </lineage>
</organism>
<comment type="subcellular location">
    <subcellularLocation>
        <location evidence="1 6">Endoplasmic reticulum membrane</location>
        <topology evidence="1 6">Multi-pass membrane protein</topology>
    </subcellularLocation>
</comment>
<dbReference type="InterPro" id="IPR045064">
    <property type="entry name" value="Reticulon-like"/>
</dbReference>
<feature type="transmembrane region" description="Helical" evidence="6">
    <location>
        <begin position="138"/>
        <end position="158"/>
    </location>
</feature>
<feature type="region of interest" description="Disordered" evidence="7">
    <location>
        <begin position="1"/>
        <end position="78"/>
    </location>
</feature>
<dbReference type="PANTHER" id="PTHR10994">
    <property type="entry name" value="RETICULON"/>
    <property type="match status" value="1"/>
</dbReference>
<evidence type="ECO:0000256" key="2">
    <source>
        <dbReference type="ARBA" id="ARBA00022692"/>
    </source>
</evidence>
<keyword evidence="10" id="KW-1185">Reference proteome</keyword>
<dbReference type="OMA" id="CEHINCI"/>
<keyword evidence="3 6" id="KW-0256">Endoplasmic reticulum</keyword>
<keyword evidence="2 6" id="KW-0812">Transmembrane</keyword>
<evidence type="ECO:0000256" key="4">
    <source>
        <dbReference type="ARBA" id="ARBA00022989"/>
    </source>
</evidence>
<dbReference type="PROSITE" id="PS50845">
    <property type="entry name" value="RETICULON"/>
    <property type="match status" value="1"/>
</dbReference>
<evidence type="ECO:0000256" key="6">
    <source>
        <dbReference type="RuleBase" id="RU363132"/>
    </source>
</evidence>
<dbReference type="GO" id="GO:0009617">
    <property type="term" value="P:response to bacterium"/>
    <property type="evidence" value="ECO:0007669"/>
    <property type="project" value="InterPro"/>
</dbReference>
<keyword evidence="4 6" id="KW-1133">Transmembrane helix</keyword>
<dbReference type="Proteomes" id="UP000824469">
    <property type="component" value="Unassembled WGS sequence"/>
</dbReference>
<gene>
    <name evidence="9" type="ORF">KI387_012306</name>
</gene>
<dbReference type="PANTHER" id="PTHR10994:SF193">
    <property type="entry name" value="RETICULON-LIKE PROTEIN"/>
    <property type="match status" value="1"/>
</dbReference>